<feature type="region of interest" description="Disordered" evidence="2">
    <location>
        <begin position="103"/>
        <end position="223"/>
    </location>
</feature>
<accession>A0A024U455</accession>
<dbReference type="VEuPathDB" id="FungiDB:H310_07247"/>
<dbReference type="RefSeq" id="XP_008870822.1">
    <property type="nucleotide sequence ID" value="XM_008872600.1"/>
</dbReference>
<name>A0A024U455_9STRA</name>
<dbReference type="eggNOG" id="ENOG502S2JV">
    <property type="taxonomic scope" value="Eukaryota"/>
</dbReference>
<dbReference type="GeneID" id="20084297"/>
<evidence type="ECO:0000256" key="2">
    <source>
        <dbReference type="SAM" id="MobiDB-lite"/>
    </source>
</evidence>
<organism evidence="3">
    <name type="scientific">Aphanomyces invadans</name>
    <dbReference type="NCBI Taxonomy" id="157072"/>
    <lineage>
        <taxon>Eukaryota</taxon>
        <taxon>Sar</taxon>
        <taxon>Stramenopiles</taxon>
        <taxon>Oomycota</taxon>
        <taxon>Saprolegniomycetes</taxon>
        <taxon>Saprolegniales</taxon>
        <taxon>Verrucalvaceae</taxon>
        <taxon>Aphanomyces</taxon>
    </lineage>
</organism>
<feature type="region of interest" description="Disordered" evidence="2">
    <location>
        <begin position="11"/>
        <end position="75"/>
    </location>
</feature>
<proteinExistence type="predicted"/>
<dbReference type="AlphaFoldDB" id="A0A024U455"/>
<gene>
    <name evidence="3" type="ORF">H310_07247</name>
</gene>
<keyword evidence="1" id="KW-0175">Coiled coil</keyword>
<feature type="compositionally biased region" description="Polar residues" evidence="2">
    <location>
        <begin position="186"/>
        <end position="206"/>
    </location>
</feature>
<evidence type="ECO:0000256" key="1">
    <source>
        <dbReference type="SAM" id="Coils"/>
    </source>
</evidence>
<feature type="compositionally biased region" description="Low complexity" evidence="2">
    <location>
        <begin position="144"/>
        <end position="172"/>
    </location>
</feature>
<evidence type="ECO:0000313" key="3">
    <source>
        <dbReference type="EMBL" id="ETW00687.1"/>
    </source>
</evidence>
<protein>
    <submittedName>
        <fullName evidence="3">Uncharacterized protein</fullName>
    </submittedName>
</protein>
<dbReference type="OrthoDB" id="79802at2759"/>
<reference evidence="3" key="1">
    <citation type="submission" date="2013-12" db="EMBL/GenBank/DDBJ databases">
        <title>The Genome Sequence of Aphanomyces invadans NJM9701.</title>
        <authorList>
            <consortium name="The Broad Institute Genomics Platform"/>
            <person name="Russ C."/>
            <person name="Tyler B."/>
            <person name="van West P."/>
            <person name="Dieguez-Uribeondo J."/>
            <person name="Young S.K."/>
            <person name="Zeng Q."/>
            <person name="Gargeya S."/>
            <person name="Fitzgerald M."/>
            <person name="Abouelleil A."/>
            <person name="Alvarado L."/>
            <person name="Chapman S.B."/>
            <person name="Gainer-Dewar J."/>
            <person name="Goldberg J."/>
            <person name="Griggs A."/>
            <person name="Gujja S."/>
            <person name="Hansen M."/>
            <person name="Howarth C."/>
            <person name="Imamovic A."/>
            <person name="Ireland A."/>
            <person name="Larimer J."/>
            <person name="McCowan C."/>
            <person name="Murphy C."/>
            <person name="Pearson M."/>
            <person name="Poon T.W."/>
            <person name="Priest M."/>
            <person name="Roberts A."/>
            <person name="Saif S."/>
            <person name="Shea T."/>
            <person name="Sykes S."/>
            <person name="Wortman J."/>
            <person name="Nusbaum C."/>
            <person name="Birren B."/>
        </authorList>
    </citation>
    <scope>NUCLEOTIDE SEQUENCE [LARGE SCALE GENOMIC DNA]</scope>
    <source>
        <strain evidence="3">NJM9701</strain>
    </source>
</reference>
<feature type="coiled-coil region" evidence="1">
    <location>
        <begin position="266"/>
        <end position="300"/>
    </location>
</feature>
<feature type="compositionally biased region" description="Low complexity" evidence="2">
    <location>
        <begin position="119"/>
        <end position="132"/>
    </location>
</feature>
<feature type="compositionally biased region" description="Basic and acidic residues" evidence="2">
    <location>
        <begin position="19"/>
        <end position="29"/>
    </location>
</feature>
<feature type="compositionally biased region" description="Basic residues" evidence="2">
    <location>
        <begin position="30"/>
        <end position="40"/>
    </location>
</feature>
<dbReference type="EMBL" id="KI913964">
    <property type="protein sequence ID" value="ETW00687.1"/>
    <property type="molecule type" value="Genomic_DNA"/>
</dbReference>
<sequence length="331" mass="35996">MKKSVFLAYAEDSDEDDAVVSHRQDDKSAKSSKQKQKQKAKKQEENALKSLAMTTSSKKSKKKKNQTHSTVAVDTVDEVVQAVEQVSVVDVPPSAVVAPASSYARASAALGTKNEAVGSPQSPSPVHAAQSSAPPPPPQKQPHTKQQPKPSSTPQRRQPTSSQVPTPPQAQQRDLPKKDKYIPPSLRNSTPAVPSPQPSQEHQWTSPERVDSPPPRSGPSLSGVTYVPAHITVILPGQPDQVLEVEQVMARAQYFKQTAESLVTVNRNGQAENRQLREHLAQALARLEQVQHENRVLHQLNLNLQTEVASLRIPVFNPDPQAAAAIRPPGL</sequence>